<feature type="transmembrane region" description="Helical" evidence="7">
    <location>
        <begin position="55"/>
        <end position="83"/>
    </location>
</feature>
<accession>X5MM86</accession>
<keyword evidence="5 7" id="KW-1133">Transmembrane helix</keyword>
<evidence type="ECO:0000256" key="1">
    <source>
        <dbReference type="ARBA" id="ARBA00004141"/>
    </source>
</evidence>
<keyword evidence="4" id="KW-0201">Cytochrome c-type biogenesis</keyword>
<evidence type="ECO:0000256" key="2">
    <source>
        <dbReference type="ARBA" id="ARBA00006143"/>
    </source>
</evidence>
<feature type="transmembrane region" description="Helical" evidence="7">
    <location>
        <begin position="146"/>
        <end position="171"/>
    </location>
</feature>
<dbReference type="Proteomes" id="UP000032160">
    <property type="component" value="Chromosome I"/>
</dbReference>
<evidence type="ECO:0000256" key="5">
    <source>
        <dbReference type="ARBA" id="ARBA00022989"/>
    </source>
</evidence>
<protein>
    <submittedName>
        <fullName evidence="9">Cytochrome c-type biogenesis protein CcdA (DsbD analog)</fullName>
    </submittedName>
</protein>
<feature type="transmembrane region" description="Helical" evidence="7">
    <location>
        <begin position="6"/>
        <end position="34"/>
    </location>
</feature>
<dbReference type="OrthoDB" id="9803065at2"/>
<dbReference type="PATRIC" id="fig|1458461.3.peg.1958"/>
<feature type="transmembrane region" description="Helical" evidence="7">
    <location>
        <begin position="177"/>
        <end position="200"/>
    </location>
</feature>
<dbReference type="Pfam" id="PF02683">
    <property type="entry name" value="DsbD_TM"/>
    <property type="match status" value="1"/>
</dbReference>
<dbReference type="EMBL" id="HG966617">
    <property type="protein sequence ID" value="CDO60165.1"/>
    <property type="molecule type" value="Genomic_DNA"/>
</dbReference>
<evidence type="ECO:0000313" key="10">
    <source>
        <dbReference type="Proteomes" id="UP000032160"/>
    </source>
</evidence>
<evidence type="ECO:0000256" key="7">
    <source>
        <dbReference type="SAM" id="Phobius"/>
    </source>
</evidence>
<reference evidence="9 10" key="1">
    <citation type="journal article" date="2014" name="Front. Genet.">
        <title>Genome and metabolic network of "Candidatus Phaeomarinobacter ectocarpi" Ec32, a new candidate genus of Alphaproteobacteria frequently associated with brown algae.</title>
        <authorList>
            <person name="Dittami S.M."/>
            <person name="Barbeyron T."/>
            <person name="Boyen C."/>
            <person name="Cambefort J."/>
            <person name="Collet G."/>
            <person name="Delage L."/>
            <person name="Gobet A."/>
            <person name="Groisillier A."/>
            <person name="Leblanc C."/>
            <person name="Michel G."/>
            <person name="Scornet D."/>
            <person name="Siegel A."/>
            <person name="Tapia J.E."/>
            <person name="Tonon T."/>
        </authorList>
    </citation>
    <scope>NUCLEOTIDE SEQUENCE [LARGE SCALE GENOMIC DNA]</scope>
    <source>
        <strain evidence="9 10">Ec32</strain>
    </source>
</reference>
<comment type="similarity">
    <text evidence="2">Belongs to the DsbD family.</text>
</comment>
<evidence type="ECO:0000256" key="3">
    <source>
        <dbReference type="ARBA" id="ARBA00022692"/>
    </source>
</evidence>
<dbReference type="GO" id="GO:0017004">
    <property type="term" value="P:cytochrome complex assembly"/>
    <property type="evidence" value="ECO:0007669"/>
    <property type="project" value="UniProtKB-KW"/>
</dbReference>
<dbReference type="AlphaFoldDB" id="X5MM86"/>
<dbReference type="STRING" id="1458461.BN1012_Phect1952"/>
<name>X5MM86_9HYPH</name>
<dbReference type="PANTHER" id="PTHR31272:SF4">
    <property type="entry name" value="CYTOCHROME C-TYPE BIOGENESIS PROTEIN HI_1454-RELATED"/>
    <property type="match status" value="1"/>
</dbReference>
<dbReference type="GO" id="GO:0016020">
    <property type="term" value="C:membrane"/>
    <property type="evidence" value="ECO:0007669"/>
    <property type="project" value="UniProtKB-SubCell"/>
</dbReference>
<feature type="transmembrane region" description="Helical" evidence="7">
    <location>
        <begin position="89"/>
        <end position="113"/>
    </location>
</feature>
<evidence type="ECO:0000256" key="4">
    <source>
        <dbReference type="ARBA" id="ARBA00022748"/>
    </source>
</evidence>
<evidence type="ECO:0000313" key="9">
    <source>
        <dbReference type="EMBL" id="CDO60165.1"/>
    </source>
</evidence>
<sequence length="257" mass="27052">MDTGSISYLAAFIGGLISFLSPCVLPLVPAYLSFMAGTTFEALQEDDEAVTRRTLIGASGFVLGFSTVFVALGATASVISPLILANKVVIGYVAGATIIILGLHYMGLFRIALLDREMRMMPATLGPSGDGERAERSAVMQALGPYSIGLAFGFGWTPCIGPILATILSIAASRDDLGYGVSLLSVYSLGLGMPFLLAALGVRSFLAFSARFRKHMHKVEIAAGLLLVGTGLLIFFGSLETIAYWLIDLFPALATLG</sequence>
<proteinExistence type="inferred from homology"/>
<dbReference type="InterPro" id="IPR051790">
    <property type="entry name" value="Cytochrome_c-biogenesis_DsbD"/>
</dbReference>
<feature type="transmembrane region" description="Helical" evidence="7">
    <location>
        <begin position="221"/>
        <end position="247"/>
    </location>
</feature>
<dbReference type="PANTHER" id="PTHR31272">
    <property type="entry name" value="CYTOCHROME C-TYPE BIOGENESIS PROTEIN HI_1454-RELATED"/>
    <property type="match status" value="1"/>
</dbReference>
<dbReference type="RefSeq" id="WP_043948269.1">
    <property type="nucleotide sequence ID" value="NZ_HG966617.1"/>
</dbReference>
<organism evidence="9 10">
    <name type="scientific">Candidatus Phaeomarinibacter ectocarpi</name>
    <dbReference type="NCBI Taxonomy" id="1458461"/>
    <lineage>
        <taxon>Bacteria</taxon>
        <taxon>Pseudomonadati</taxon>
        <taxon>Pseudomonadota</taxon>
        <taxon>Alphaproteobacteria</taxon>
        <taxon>Hyphomicrobiales</taxon>
        <taxon>Parvibaculaceae</taxon>
        <taxon>Candidatus Phaeomarinibacter</taxon>
    </lineage>
</organism>
<gene>
    <name evidence="9" type="ORF">BN1012_Phect1952</name>
</gene>
<dbReference type="KEGG" id="pect:BN1012_Phect1952"/>
<keyword evidence="6 7" id="KW-0472">Membrane</keyword>
<evidence type="ECO:0000259" key="8">
    <source>
        <dbReference type="Pfam" id="PF02683"/>
    </source>
</evidence>
<comment type="subcellular location">
    <subcellularLocation>
        <location evidence="1">Membrane</location>
        <topology evidence="1">Multi-pass membrane protein</topology>
    </subcellularLocation>
</comment>
<dbReference type="InterPro" id="IPR003834">
    <property type="entry name" value="Cyt_c_assmbl_TM_dom"/>
</dbReference>
<feature type="domain" description="Cytochrome C biogenesis protein transmembrane" evidence="8">
    <location>
        <begin position="8"/>
        <end position="232"/>
    </location>
</feature>
<dbReference type="HOGENOM" id="CLU_053225_2_1_5"/>
<keyword evidence="10" id="KW-1185">Reference proteome</keyword>
<evidence type="ECO:0000256" key="6">
    <source>
        <dbReference type="ARBA" id="ARBA00023136"/>
    </source>
</evidence>
<keyword evidence="3 7" id="KW-0812">Transmembrane</keyword>